<dbReference type="InterPro" id="IPR047104">
    <property type="entry name" value="BLTP1_N"/>
</dbReference>
<dbReference type="Proteomes" id="UP001177023">
    <property type="component" value="Unassembled WGS sequence"/>
</dbReference>
<sequence length="763" mass="86239">MHSDLPYHLIQEFSKNVSHPKDLPPDNLHVLIDVGGSMVLVAGLIVKLFMDLKNNYFGWYDQLTDVETAGKEIPVPGLFGKDKLKVEYYRPMDITLAVHVHNIRAHALLHTQNIDVRRSSYDGDAKDVCPIIFVEQLAVEMKKTMRETMVQVGVGSGVGYFSRSQTAEHDGFIDLSGLQFRGHAMFSPKDVPWDMYVNEYAWLMELIVGDVRARVQPAHLLQLSQFIDAFLLTCVSLDEHVRLPDRFNICQHGAHPERCKHKELARPCPSEEVLKYKSFRISMDSLKLEIFEHRTLLNIEVDPLRVSICNAHGGVYKETLLIRIPMVRIQQLVQADDDAHLWIEASKAAIEDISFDIVLPKSAEEQEQHRQEMDDRTQPEEQKDAFLPPGITHEIFEIKGRAGNTAQIFITPLALEALDKILSHKDPEKDAAVATRLWENVLDLLSGIQSRQKIFPLPNVPNGQTLAGGSVRFEAGAISLACMHGEMNAHSWALFHIKQPLILFSPEASFAYVDESANQVGISLRQRFVIRLGGEPGTSKADSLARVCRVQSPYDEVRQNATIEACLRYLISDVLHNVENGSTARGSQKVLELFQFPALEAVMTTIQMSPCTDNDALNAIMFVPKVRSRFTCAFQNAVSVQTDFNAQVTFLPELWNSYQSNLKENSPKKGNSSKPQATTSTSTMESKKDPRIFECELWQCDPKMRFIDRFRWDPPLIDEVLKKLQIFNHRTTIPKAIQKAVLDPLDVLLAVLLREMLSVVSKQ</sequence>
<feature type="compositionally biased region" description="Polar residues" evidence="1">
    <location>
        <begin position="662"/>
        <end position="684"/>
    </location>
</feature>
<feature type="domain" description="Bridge-like lipid transfer protein family member 1 C-terminal" evidence="2">
    <location>
        <begin position="253"/>
        <end position="759"/>
    </location>
</feature>
<proteinExistence type="predicted"/>
<dbReference type="InterPro" id="IPR033616">
    <property type="entry name" value="BLTP1"/>
</dbReference>
<evidence type="ECO:0000313" key="3">
    <source>
        <dbReference type="EMBL" id="CAJ0578087.1"/>
    </source>
</evidence>
<accession>A0AA36G401</accession>
<evidence type="ECO:0000313" key="4">
    <source>
        <dbReference type="Proteomes" id="UP001177023"/>
    </source>
</evidence>
<comment type="caution">
    <text evidence="3">The sequence shown here is derived from an EMBL/GenBank/DDBJ whole genome shotgun (WGS) entry which is preliminary data.</text>
</comment>
<keyword evidence="4" id="KW-1185">Reference proteome</keyword>
<dbReference type="Pfam" id="PF20413">
    <property type="entry name" value="BLTP1_N"/>
    <property type="match status" value="1"/>
</dbReference>
<dbReference type="GO" id="GO:0048488">
    <property type="term" value="P:synaptic vesicle endocytosis"/>
    <property type="evidence" value="ECO:0007669"/>
    <property type="project" value="TreeGrafter"/>
</dbReference>
<dbReference type="EMBL" id="CATQJA010002653">
    <property type="protein sequence ID" value="CAJ0578087.1"/>
    <property type="molecule type" value="Genomic_DNA"/>
</dbReference>
<organism evidence="3 4">
    <name type="scientific">Mesorhabditis spiculigera</name>
    <dbReference type="NCBI Taxonomy" id="96644"/>
    <lineage>
        <taxon>Eukaryota</taxon>
        <taxon>Metazoa</taxon>
        <taxon>Ecdysozoa</taxon>
        <taxon>Nematoda</taxon>
        <taxon>Chromadorea</taxon>
        <taxon>Rhabditida</taxon>
        <taxon>Rhabditina</taxon>
        <taxon>Rhabditomorpha</taxon>
        <taxon>Rhabditoidea</taxon>
        <taxon>Rhabditidae</taxon>
        <taxon>Mesorhabditinae</taxon>
        <taxon>Mesorhabditis</taxon>
    </lineage>
</organism>
<dbReference type="SMART" id="SM01220">
    <property type="entry name" value="FSA_C"/>
    <property type="match status" value="1"/>
</dbReference>
<feature type="region of interest" description="Disordered" evidence="1">
    <location>
        <begin position="662"/>
        <end position="687"/>
    </location>
</feature>
<name>A0AA36G401_9BILA</name>
<dbReference type="Pfam" id="PF25040">
    <property type="entry name" value="BLTP1_C"/>
    <property type="match status" value="2"/>
</dbReference>
<reference evidence="3" key="1">
    <citation type="submission" date="2023-06" db="EMBL/GenBank/DDBJ databases">
        <authorList>
            <person name="Delattre M."/>
        </authorList>
    </citation>
    <scope>NUCLEOTIDE SEQUENCE</scope>
    <source>
        <strain evidence="3">AF72</strain>
    </source>
</reference>
<dbReference type="PANTHER" id="PTHR31640">
    <property type="entry name" value="TRANSMEMBRANE PROTEIN KIAA1109"/>
    <property type="match status" value="1"/>
</dbReference>
<dbReference type="GO" id="GO:0098793">
    <property type="term" value="C:presynapse"/>
    <property type="evidence" value="ECO:0007669"/>
    <property type="project" value="GOC"/>
</dbReference>
<feature type="region of interest" description="Disordered" evidence="1">
    <location>
        <begin position="364"/>
        <end position="384"/>
    </location>
</feature>
<feature type="non-terminal residue" evidence="3">
    <location>
        <position position="763"/>
    </location>
</feature>
<dbReference type="InterPro" id="IPR056742">
    <property type="entry name" value="BLTP1_C"/>
</dbReference>
<evidence type="ECO:0000259" key="2">
    <source>
        <dbReference type="SMART" id="SM01220"/>
    </source>
</evidence>
<dbReference type="PANTHER" id="PTHR31640:SF1">
    <property type="entry name" value="BRIDGE-LIKE LIPID TRANSFER PROTEIN FAMILY MEMBER 1"/>
    <property type="match status" value="1"/>
</dbReference>
<dbReference type="AlphaFoldDB" id="A0AA36G401"/>
<evidence type="ECO:0000256" key="1">
    <source>
        <dbReference type="SAM" id="MobiDB-lite"/>
    </source>
</evidence>
<gene>
    <name evidence="3" type="ORF">MSPICULIGERA_LOCUS16351</name>
</gene>
<protein>
    <recommendedName>
        <fullName evidence="2">Bridge-like lipid transfer protein family member 1 C-terminal domain-containing protein</fullName>
    </recommendedName>
</protein>